<evidence type="ECO:0000313" key="2">
    <source>
        <dbReference type="Proteomes" id="UP000623842"/>
    </source>
</evidence>
<evidence type="ECO:0000313" key="1">
    <source>
        <dbReference type="EMBL" id="GHF78111.1"/>
    </source>
</evidence>
<organism evidence="1 2">
    <name type="scientific">Thalassotalea marina</name>
    <dbReference type="NCBI Taxonomy" id="1673741"/>
    <lineage>
        <taxon>Bacteria</taxon>
        <taxon>Pseudomonadati</taxon>
        <taxon>Pseudomonadota</taxon>
        <taxon>Gammaproteobacteria</taxon>
        <taxon>Alteromonadales</taxon>
        <taxon>Colwelliaceae</taxon>
        <taxon>Thalassotalea</taxon>
    </lineage>
</organism>
<comment type="caution">
    <text evidence="1">The sequence shown here is derived from an EMBL/GenBank/DDBJ whole genome shotgun (WGS) entry which is preliminary data.</text>
</comment>
<reference evidence="1" key="1">
    <citation type="journal article" date="2014" name="Int. J. Syst. Evol. Microbiol.">
        <title>Complete genome sequence of Corynebacterium casei LMG S-19264T (=DSM 44701T), isolated from a smear-ripened cheese.</title>
        <authorList>
            <consortium name="US DOE Joint Genome Institute (JGI-PGF)"/>
            <person name="Walter F."/>
            <person name="Albersmeier A."/>
            <person name="Kalinowski J."/>
            <person name="Ruckert C."/>
        </authorList>
    </citation>
    <scope>NUCLEOTIDE SEQUENCE</scope>
    <source>
        <strain evidence="1">KCTC 42731</strain>
    </source>
</reference>
<protein>
    <submittedName>
        <fullName evidence="1">Uncharacterized protein</fullName>
    </submittedName>
</protein>
<proteinExistence type="predicted"/>
<dbReference type="AlphaFoldDB" id="A0A919BA75"/>
<keyword evidence="2" id="KW-1185">Reference proteome</keyword>
<dbReference type="EMBL" id="BNCK01000001">
    <property type="protein sequence ID" value="GHF78111.1"/>
    <property type="molecule type" value="Genomic_DNA"/>
</dbReference>
<dbReference type="RefSeq" id="WP_189766805.1">
    <property type="nucleotide sequence ID" value="NZ_BNCK01000001.1"/>
</dbReference>
<gene>
    <name evidence="1" type="ORF">GCM10017161_01440</name>
</gene>
<reference evidence="1" key="2">
    <citation type="submission" date="2020-09" db="EMBL/GenBank/DDBJ databases">
        <authorList>
            <person name="Sun Q."/>
            <person name="Kim S."/>
        </authorList>
    </citation>
    <scope>NUCLEOTIDE SEQUENCE</scope>
    <source>
        <strain evidence="1">KCTC 42731</strain>
    </source>
</reference>
<accession>A0A919BA75</accession>
<dbReference type="Proteomes" id="UP000623842">
    <property type="component" value="Unassembled WGS sequence"/>
</dbReference>
<sequence length="151" mass="17466">MRLSHKKKLSNKNSYFERRFKFKNCHLLIFKSDGSTEYKFVNFELKSHRVNINEKVEEVVCASEISPDLIIAALSAATGLGSFVYAKRSFDKSERCKFRSPTRKTLCNSLIVHHEVVQVDEKSCLIRVCKKNHKTISKISNSKIEQQVKIK</sequence>
<name>A0A919BA75_9GAMM</name>